<organism evidence="4 5">
    <name type="scientific">Rhodoferax saidenbachensis</name>
    <dbReference type="NCBI Taxonomy" id="1484693"/>
    <lineage>
        <taxon>Bacteria</taxon>
        <taxon>Pseudomonadati</taxon>
        <taxon>Pseudomonadota</taxon>
        <taxon>Betaproteobacteria</taxon>
        <taxon>Burkholderiales</taxon>
        <taxon>Comamonadaceae</taxon>
        <taxon>Rhodoferax</taxon>
    </lineage>
</organism>
<dbReference type="Pfam" id="PF12796">
    <property type="entry name" value="Ank_2"/>
    <property type="match status" value="1"/>
</dbReference>
<dbReference type="InterPro" id="IPR002110">
    <property type="entry name" value="Ankyrin_rpt"/>
</dbReference>
<evidence type="ECO:0000256" key="1">
    <source>
        <dbReference type="ARBA" id="ARBA00022737"/>
    </source>
</evidence>
<evidence type="ECO:0000256" key="3">
    <source>
        <dbReference type="PROSITE-ProRule" id="PRU00023"/>
    </source>
</evidence>
<feature type="repeat" description="ANK" evidence="3">
    <location>
        <begin position="153"/>
        <end position="185"/>
    </location>
</feature>
<keyword evidence="1" id="KW-0677">Repeat</keyword>
<name>A0ABU1ZI26_9BURK</name>
<keyword evidence="2 3" id="KW-0040">ANK repeat</keyword>
<dbReference type="PANTHER" id="PTHR24171">
    <property type="entry name" value="ANKYRIN REPEAT DOMAIN-CONTAINING PROTEIN 39-RELATED"/>
    <property type="match status" value="1"/>
</dbReference>
<dbReference type="RefSeq" id="WP_310339101.1">
    <property type="nucleotide sequence ID" value="NZ_JAVDXO010000001.1"/>
</dbReference>
<keyword evidence="5" id="KW-1185">Reference proteome</keyword>
<dbReference type="PROSITE" id="PS50297">
    <property type="entry name" value="ANK_REP_REGION"/>
    <property type="match status" value="3"/>
</dbReference>
<dbReference type="PRINTS" id="PR01415">
    <property type="entry name" value="ANKYRIN"/>
</dbReference>
<comment type="caution">
    <text evidence="4">The sequence shown here is derived from an EMBL/GenBank/DDBJ whole genome shotgun (WGS) entry which is preliminary data.</text>
</comment>
<dbReference type="InterPro" id="IPR036770">
    <property type="entry name" value="Ankyrin_rpt-contain_sf"/>
</dbReference>
<reference evidence="4 5" key="1">
    <citation type="submission" date="2023-07" db="EMBL/GenBank/DDBJ databases">
        <title>Sorghum-associated microbial communities from plants grown in Nebraska, USA.</title>
        <authorList>
            <person name="Schachtman D."/>
        </authorList>
    </citation>
    <scope>NUCLEOTIDE SEQUENCE [LARGE SCALE GENOMIC DNA]</scope>
    <source>
        <strain evidence="4 5">BE308</strain>
    </source>
</reference>
<proteinExistence type="predicted"/>
<accession>A0ABU1ZI26</accession>
<dbReference type="PANTHER" id="PTHR24171:SF8">
    <property type="entry name" value="BRCA1-ASSOCIATED RING DOMAIN PROTEIN 1"/>
    <property type="match status" value="1"/>
</dbReference>
<evidence type="ECO:0000313" key="4">
    <source>
        <dbReference type="EMBL" id="MDR7305192.1"/>
    </source>
</evidence>
<evidence type="ECO:0000313" key="5">
    <source>
        <dbReference type="Proteomes" id="UP001268089"/>
    </source>
</evidence>
<gene>
    <name evidence="4" type="ORF">J2X15_000458</name>
</gene>
<dbReference type="SMART" id="SM00248">
    <property type="entry name" value="ANK"/>
    <property type="match status" value="4"/>
</dbReference>
<dbReference type="EMBL" id="JAVDXO010000001">
    <property type="protein sequence ID" value="MDR7305192.1"/>
    <property type="molecule type" value="Genomic_DNA"/>
</dbReference>
<feature type="repeat" description="ANK" evidence="3">
    <location>
        <begin position="90"/>
        <end position="118"/>
    </location>
</feature>
<dbReference type="Proteomes" id="UP001268089">
    <property type="component" value="Unassembled WGS sequence"/>
</dbReference>
<evidence type="ECO:0000256" key="2">
    <source>
        <dbReference type="ARBA" id="ARBA00023043"/>
    </source>
</evidence>
<sequence>MKYWFKLALYLFVFIGFSASKAGSYEDFFKAIARDDVDGITQLLARGFDPNTVNPKGVPGLLIALQEPSPKVAAVLLEHPDLEVEVRTAQDESPLMLAALRGYTELCAKLIERDADVNKPGWAPLHYAATNSHIAIMQLLLDNHAYIDAASPNGSTPLMMAAMYGNASAVKMLLEAGADPTLKNGIGLTAIDFANRVKKAESVEILAAFIRARRAKGSW</sequence>
<dbReference type="Gene3D" id="1.25.40.20">
    <property type="entry name" value="Ankyrin repeat-containing domain"/>
    <property type="match status" value="3"/>
</dbReference>
<dbReference type="SUPFAM" id="SSF48403">
    <property type="entry name" value="Ankyrin repeat"/>
    <property type="match status" value="1"/>
</dbReference>
<feature type="repeat" description="ANK" evidence="3">
    <location>
        <begin position="120"/>
        <end position="152"/>
    </location>
</feature>
<protein>
    <submittedName>
        <fullName evidence="4">Ankyrin repeat protein</fullName>
    </submittedName>
</protein>
<dbReference type="PROSITE" id="PS50088">
    <property type="entry name" value="ANK_REPEAT"/>
    <property type="match status" value="3"/>
</dbReference>